<organism evidence="2 3">
    <name type="scientific">Crenichthys baileyi</name>
    <name type="common">White River springfish</name>
    <dbReference type="NCBI Taxonomy" id="28760"/>
    <lineage>
        <taxon>Eukaryota</taxon>
        <taxon>Metazoa</taxon>
        <taxon>Chordata</taxon>
        <taxon>Craniata</taxon>
        <taxon>Vertebrata</taxon>
        <taxon>Euteleostomi</taxon>
        <taxon>Actinopterygii</taxon>
        <taxon>Neopterygii</taxon>
        <taxon>Teleostei</taxon>
        <taxon>Neoteleostei</taxon>
        <taxon>Acanthomorphata</taxon>
        <taxon>Ovalentaria</taxon>
        <taxon>Atherinomorphae</taxon>
        <taxon>Cyprinodontiformes</taxon>
        <taxon>Goodeidae</taxon>
        <taxon>Crenichthys</taxon>
    </lineage>
</organism>
<evidence type="ECO:0000313" key="3">
    <source>
        <dbReference type="Proteomes" id="UP001311232"/>
    </source>
</evidence>
<protein>
    <submittedName>
        <fullName evidence="2">Uncharacterized protein</fullName>
    </submittedName>
</protein>
<feature type="compositionally biased region" description="Pro residues" evidence="1">
    <location>
        <begin position="109"/>
        <end position="129"/>
    </location>
</feature>
<proteinExistence type="predicted"/>
<evidence type="ECO:0000313" key="2">
    <source>
        <dbReference type="EMBL" id="KAK5623889.1"/>
    </source>
</evidence>
<name>A0AAV9SSZ5_9TELE</name>
<comment type="caution">
    <text evidence="2">The sequence shown here is derived from an EMBL/GenBank/DDBJ whole genome shotgun (WGS) entry which is preliminary data.</text>
</comment>
<sequence>MGEAAQRDIRPQLSNWRTSDILHQLKRFVMPNERLPFIGSSGSKAGQPPFSSTTLQHSHLTNRKKLNQQSQTSSSSDHHPGPSSRFVSDTNVTPWGGLAHPESSFTIIPPAPPPTRHPPIPPGPQPTPKTPLEKEEEDEECSCSGFSSEIPSPCLLFPQNNAGAVSRGLRVRRRVIPQRRVPRPPRLPPLRPITNLSFSRSFTFSFFELPLHHSPHCRAERVRNLFQLLKQIHY</sequence>
<feature type="compositionally biased region" description="Polar residues" evidence="1">
    <location>
        <begin position="40"/>
        <end position="59"/>
    </location>
</feature>
<keyword evidence="3" id="KW-1185">Reference proteome</keyword>
<accession>A0AAV9SSZ5</accession>
<feature type="region of interest" description="Disordered" evidence="1">
    <location>
        <begin position="35"/>
        <end position="144"/>
    </location>
</feature>
<reference evidence="2 3" key="1">
    <citation type="submission" date="2021-06" db="EMBL/GenBank/DDBJ databases">
        <authorList>
            <person name="Palmer J.M."/>
        </authorList>
    </citation>
    <scope>NUCLEOTIDE SEQUENCE [LARGE SCALE GENOMIC DNA]</scope>
    <source>
        <strain evidence="2 3">MEX-2019</strain>
        <tissue evidence="2">Muscle</tissue>
    </source>
</reference>
<evidence type="ECO:0000256" key="1">
    <source>
        <dbReference type="SAM" id="MobiDB-lite"/>
    </source>
</evidence>
<dbReference type="AlphaFoldDB" id="A0AAV9SSZ5"/>
<gene>
    <name evidence="2" type="ORF">CRENBAI_000174</name>
</gene>
<dbReference type="Proteomes" id="UP001311232">
    <property type="component" value="Unassembled WGS sequence"/>
</dbReference>
<dbReference type="EMBL" id="JAHHUM010000010">
    <property type="protein sequence ID" value="KAK5623889.1"/>
    <property type="molecule type" value="Genomic_DNA"/>
</dbReference>